<evidence type="ECO:0000313" key="3">
    <source>
        <dbReference type="Proteomes" id="UP000244893"/>
    </source>
</evidence>
<dbReference type="RefSeq" id="WP_116757742.1">
    <property type="nucleotide sequence ID" value="NZ_JBHUEX010000001.1"/>
</dbReference>
<accession>A0A2V1HTJ2</accession>
<dbReference type="OrthoDB" id="5126350at2"/>
<dbReference type="AlphaFoldDB" id="A0A2V1HTJ2"/>
<proteinExistence type="predicted"/>
<sequence length="306" mass="32758">MGVEGVGGGAVIALAAALWLLYLMPTWIRRRQYIATERNAVRLQQTLRILAETAEVPEEIRVETTAKSVAEQHRALRIAAQKAEAVARAREAAAARTLSRKHESPREPRQKAAAVQALAAARLRRTRLLASLVLVGSVVVAGFGIGEAIVNMNWLPLIAGSLGVFAALGFLQRVATVKAARRATQAVDRTVAVAAPVQSFTDWQRSEPARPTWTPVPLPKPLYLSRRDADQISAAASAQRDLAAAAQRADEALRSAQRAPEVAPMPSREAAPAAAKASGYAAMGIVGETRPGITDLNDVLRKRRAV</sequence>
<gene>
    <name evidence="2" type="ORF">DDQ50_15695</name>
</gene>
<evidence type="ECO:0000256" key="1">
    <source>
        <dbReference type="SAM" id="Phobius"/>
    </source>
</evidence>
<evidence type="ECO:0008006" key="4">
    <source>
        <dbReference type="Google" id="ProtNLM"/>
    </source>
</evidence>
<protein>
    <recommendedName>
        <fullName evidence="4">Large exoprotein</fullName>
    </recommendedName>
</protein>
<dbReference type="EMBL" id="QEOP01000004">
    <property type="protein sequence ID" value="PVZ93414.1"/>
    <property type="molecule type" value="Genomic_DNA"/>
</dbReference>
<dbReference type="Proteomes" id="UP000244893">
    <property type="component" value="Unassembled WGS sequence"/>
</dbReference>
<evidence type="ECO:0000313" key="2">
    <source>
        <dbReference type="EMBL" id="PVZ93414.1"/>
    </source>
</evidence>
<feature type="transmembrane region" description="Helical" evidence="1">
    <location>
        <begin position="152"/>
        <end position="171"/>
    </location>
</feature>
<keyword evidence="1" id="KW-0472">Membrane</keyword>
<organism evidence="2 3">
    <name type="scientific">Amnibacterium flavum</name>
    <dbReference type="NCBI Taxonomy" id="2173173"/>
    <lineage>
        <taxon>Bacteria</taxon>
        <taxon>Bacillati</taxon>
        <taxon>Actinomycetota</taxon>
        <taxon>Actinomycetes</taxon>
        <taxon>Micrococcales</taxon>
        <taxon>Microbacteriaceae</taxon>
        <taxon>Amnibacterium</taxon>
    </lineage>
</organism>
<comment type="caution">
    <text evidence="2">The sequence shown here is derived from an EMBL/GenBank/DDBJ whole genome shotgun (WGS) entry which is preliminary data.</text>
</comment>
<keyword evidence="3" id="KW-1185">Reference proteome</keyword>
<reference evidence="2 3" key="1">
    <citation type="submission" date="2018-05" db="EMBL/GenBank/DDBJ databases">
        <title>Amnibacterium sp. M8JJ-5, whole genome shotgun sequence.</title>
        <authorList>
            <person name="Tuo L."/>
        </authorList>
    </citation>
    <scope>NUCLEOTIDE SEQUENCE [LARGE SCALE GENOMIC DNA]</scope>
    <source>
        <strain evidence="2 3">M8JJ-5</strain>
    </source>
</reference>
<name>A0A2V1HTJ2_9MICO</name>
<feature type="transmembrane region" description="Helical" evidence="1">
    <location>
        <begin position="128"/>
        <end position="146"/>
    </location>
</feature>
<keyword evidence="1" id="KW-1133">Transmembrane helix</keyword>
<feature type="transmembrane region" description="Helical" evidence="1">
    <location>
        <begin position="6"/>
        <end position="24"/>
    </location>
</feature>
<keyword evidence="1" id="KW-0812">Transmembrane</keyword>